<dbReference type="GO" id="GO:0005975">
    <property type="term" value="P:carbohydrate metabolic process"/>
    <property type="evidence" value="ECO:0007669"/>
    <property type="project" value="InterPro"/>
</dbReference>
<comment type="similarity">
    <text evidence="1 4">Belongs to the glycosyl hydrolase 28 family.</text>
</comment>
<dbReference type="PANTHER" id="PTHR31339:SF9">
    <property type="entry name" value="PLASMIN AND FIBRONECTIN-BINDING PROTEIN A"/>
    <property type="match status" value="1"/>
</dbReference>
<dbReference type="InterPro" id="IPR000743">
    <property type="entry name" value="Glyco_hydro_28"/>
</dbReference>
<dbReference type="InterPro" id="IPR006311">
    <property type="entry name" value="TAT_signal"/>
</dbReference>
<keyword evidence="2 4" id="KW-0378">Hydrolase</keyword>
<keyword evidence="3 4" id="KW-0326">Glycosidase</keyword>
<dbReference type="PROSITE" id="PS51318">
    <property type="entry name" value="TAT"/>
    <property type="match status" value="1"/>
</dbReference>
<protein>
    <submittedName>
        <fullName evidence="5">Glycosyl hydrolases family 28</fullName>
    </submittedName>
</protein>
<sequence length="480" mass="53133">MPDQLYKLALSRRQFIQGSLACAALSGCSTMKQLPGQTSLPATETIKVNAPFAMPGITVPDFSQAIKFDIRDFGAVAQDKSANDSALRSAIAAANRAGAGTVIIPPGEWLCGPIHLRSNVNLHLTAGATLLFSENPNDYLPEVKTSWEGMECYNYSPLIYAYECSNVAISGTGTLRAKLDIWQDWYARPKAHMDAIASLYHMASKDIAVEERQMAYEGANLRPHFIQFNRCQHVLVEGIHIQDSPFWVLHPYMCRDVVLRHVSVSAHGHNNDGVDPEMTQNMLIEHCTFDQGDDAIAVKAGRNQDAWRLHTPCRNIVMRHCRIKRAHQLLAIGSELSGGIENIWVHDCHFDGGEAFTSDEHKYRGTGNIVFIKTNERRGGFVRNIIVERVNADTIGGGVLAIDTDVLYQWRTLVPTYERRLTAIENIQIADITVNNAAFISQISGQAELPVNGVQLSNLAVSALSGDAFLHEHVHNVRIE</sequence>
<reference evidence="6" key="1">
    <citation type="submission" date="2016-11" db="EMBL/GenBank/DDBJ databases">
        <authorList>
            <person name="Varghese N."/>
            <person name="Submissions S."/>
        </authorList>
    </citation>
    <scope>NUCLEOTIDE SEQUENCE [LARGE SCALE GENOMIC DNA]</scope>
    <source>
        <strain evidence="6">CGMCC 1.8995</strain>
    </source>
</reference>
<evidence type="ECO:0000256" key="4">
    <source>
        <dbReference type="RuleBase" id="RU361169"/>
    </source>
</evidence>
<organism evidence="5 6">
    <name type="scientific">Marisediminitalea aggregata</name>
    <dbReference type="NCBI Taxonomy" id="634436"/>
    <lineage>
        <taxon>Bacteria</taxon>
        <taxon>Pseudomonadati</taxon>
        <taxon>Pseudomonadota</taxon>
        <taxon>Gammaproteobacteria</taxon>
        <taxon>Alteromonadales</taxon>
        <taxon>Alteromonadaceae</taxon>
        <taxon>Marisediminitalea</taxon>
    </lineage>
</organism>
<dbReference type="AlphaFoldDB" id="A0A1M5GL81"/>
<dbReference type="SUPFAM" id="SSF51126">
    <property type="entry name" value="Pectin lyase-like"/>
    <property type="match status" value="1"/>
</dbReference>
<dbReference type="Pfam" id="PF00295">
    <property type="entry name" value="Glyco_hydro_28"/>
    <property type="match status" value="1"/>
</dbReference>
<accession>A0A1M5GL81</accession>
<evidence type="ECO:0000256" key="2">
    <source>
        <dbReference type="ARBA" id="ARBA00022801"/>
    </source>
</evidence>
<dbReference type="GO" id="GO:0004650">
    <property type="term" value="F:polygalacturonase activity"/>
    <property type="evidence" value="ECO:0007669"/>
    <property type="project" value="InterPro"/>
</dbReference>
<evidence type="ECO:0000313" key="5">
    <source>
        <dbReference type="EMBL" id="SHG04272.1"/>
    </source>
</evidence>
<dbReference type="InterPro" id="IPR051801">
    <property type="entry name" value="GH28_Enzymes"/>
</dbReference>
<dbReference type="InterPro" id="IPR011050">
    <property type="entry name" value="Pectin_lyase_fold/virulence"/>
</dbReference>
<evidence type="ECO:0000313" key="6">
    <source>
        <dbReference type="Proteomes" id="UP000184520"/>
    </source>
</evidence>
<evidence type="ECO:0000256" key="3">
    <source>
        <dbReference type="ARBA" id="ARBA00023295"/>
    </source>
</evidence>
<dbReference type="PROSITE" id="PS51257">
    <property type="entry name" value="PROKAR_LIPOPROTEIN"/>
    <property type="match status" value="1"/>
</dbReference>
<dbReference type="STRING" id="634436.SAMN05216361_1063"/>
<keyword evidence="6" id="KW-1185">Reference proteome</keyword>
<name>A0A1M5GL81_9ALTE</name>
<dbReference type="PANTHER" id="PTHR31339">
    <property type="entry name" value="PECTIN LYASE-RELATED"/>
    <property type="match status" value="1"/>
</dbReference>
<dbReference type="Gene3D" id="2.160.20.10">
    <property type="entry name" value="Single-stranded right-handed beta-helix, Pectin lyase-like"/>
    <property type="match status" value="1"/>
</dbReference>
<proteinExistence type="inferred from homology"/>
<dbReference type="RefSeq" id="WP_073319020.1">
    <property type="nucleotide sequence ID" value="NZ_FQWD01000002.1"/>
</dbReference>
<evidence type="ECO:0000256" key="1">
    <source>
        <dbReference type="ARBA" id="ARBA00008834"/>
    </source>
</evidence>
<dbReference type="Proteomes" id="UP000184520">
    <property type="component" value="Unassembled WGS sequence"/>
</dbReference>
<dbReference type="InterPro" id="IPR012334">
    <property type="entry name" value="Pectin_lyas_fold"/>
</dbReference>
<gene>
    <name evidence="5" type="ORF">SAMN05216361_1063</name>
</gene>
<dbReference type="EMBL" id="FQWD01000002">
    <property type="protein sequence ID" value="SHG04272.1"/>
    <property type="molecule type" value="Genomic_DNA"/>
</dbReference>